<evidence type="ECO:0000256" key="4">
    <source>
        <dbReference type="SAM" id="MobiDB-lite"/>
    </source>
</evidence>
<keyword evidence="2" id="KW-0805">Transcription regulation</keyword>
<feature type="region of interest" description="Disordered" evidence="4">
    <location>
        <begin position="619"/>
        <end position="658"/>
    </location>
</feature>
<dbReference type="AlphaFoldDB" id="A0A0G4AN31"/>
<feature type="compositionally biased region" description="Basic and acidic residues" evidence="4">
    <location>
        <begin position="619"/>
        <end position="634"/>
    </location>
</feature>
<feature type="compositionally biased region" description="Low complexity" evidence="4">
    <location>
        <begin position="639"/>
        <end position="658"/>
    </location>
</feature>
<dbReference type="SMART" id="SM00733">
    <property type="entry name" value="Mterf"/>
    <property type="match status" value="8"/>
</dbReference>
<keyword evidence="2" id="KW-0806">Transcription termination</keyword>
<dbReference type="Gene3D" id="1.25.70.10">
    <property type="entry name" value="Transcription termination factor 3, mitochondrial"/>
    <property type="match status" value="1"/>
</dbReference>
<evidence type="ECO:0000256" key="2">
    <source>
        <dbReference type="ARBA" id="ARBA00022472"/>
    </source>
</evidence>
<dbReference type="InterPro" id="IPR003690">
    <property type="entry name" value="MTERF"/>
</dbReference>
<reference evidence="5" key="1">
    <citation type="submission" date="2014-09" db="EMBL/GenBank/DDBJ databases">
        <title>Coevolution between plastid and nuclear genomes in Geraniaceae.</title>
        <authorList>
            <person name="Zhang J."/>
            <person name="Ruhlman T.A."/>
            <person name="Sabir J."/>
            <person name="Blazier J.C."/>
            <person name="Jansen R.K."/>
        </authorList>
    </citation>
    <scope>NUCLEOTIDE SEQUENCE</scope>
</reference>
<evidence type="ECO:0000256" key="1">
    <source>
        <dbReference type="ARBA" id="ARBA00007692"/>
    </source>
</evidence>
<dbReference type="GO" id="GO:0003676">
    <property type="term" value="F:nucleic acid binding"/>
    <property type="evidence" value="ECO:0007669"/>
    <property type="project" value="InterPro"/>
</dbReference>
<accession>A0A0G4AN31</accession>
<dbReference type="InterPro" id="IPR038538">
    <property type="entry name" value="MTERF_sf"/>
</dbReference>
<dbReference type="PANTHER" id="PTHR13068">
    <property type="entry name" value="CGI-12 PROTEIN-RELATED"/>
    <property type="match status" value="1"/>
</dbReference>
<feature type="region of interest" description="Disordered" evidence="4">
    <location>
        <begin position="39"/>
        <end position="69"/>
    </location>
</feature>
<name>A0A0G4AN31_EROTE</name>
<protein>
    <submittedName>
        <fullName evidence="5">Embryo defective 2219</fullName>
    </submittedName>
</protein>
<evidence type="ECO:0000313" key="5">
    <source>
        <dbReference type="EMBL" id="AKM76427.1"/>
    </source>
</evidence>
<dbReference type="EMBL" id="KM461184">
    <property type="protein sequence ID" value="AKM76427.1"/>
    <property type="molecule type" value="mRNA"/>
</dbReference>
<keyword evidence="2" id="KW-0804">Transcription</keyword>
<dbReference type="PANTHER" id="PTHR13068:SF98">
    <property type="entry name" value="TRANSCRIPTION TERMINATION FACTOR MTERF2, CHLOROPLASTIC"/>
    <property type="match status" value="1"/>
</dbReference>
<dbReference type="GO" id="GO:0006353">
    <property type="term" value="P:DNA-templated transcription termination"/>
    <property type="evidence" value="ECO:0007669"/>
    <property type="project" value="UniProtKB-KW"/>
</dbReference>
<organism evidence="5">
    <name type="scientific">Erodium texanum</name>
    <name type="common">Texas stork's bill</name>
    <dbReference type="NCBI Taxonomy" id="28960"/>
    <lineage>
        <taxon>Eukaryota</taxon>
        <taxon>Viridiplantae</taxon>
        <taxon>Streptophyta</taxon>
        <taxon>Embryophyta</taxon>
        <taxon>Tracheophyta</taxon>
        <taxon>Spermatophyta</taxon>
        <taxon>Magnoliopsida</taxon>
        <taxon>eudicotyledons</taxon>
        <taxon>Gunneridae</taxon>
        <taxon>Pentapetalae</taxon>
        <taxon>rosids</taxon>
        <taxon>malvids</taxon>
        <taxon>Geraniales</taxon>
        <taxon>Geraniaceae</taxon>
        <taxon>Erodium</taxon>
    </lineage>
</organism>
<evidence type="ECO:0000256" key="3">
    <source>
        <dbReference type="ARBA" id="ARBA00022946"/>
    </source>
</evidence>
<comment type="similarity">
    <text evidence="1">Belongs to the mTERF family.</text>
</comment>
<keyword evidence="3" id="KW-0809">Transit peptide</keyword>
<sequence>MLTCHSSIASLHLQLRHHTLHVSSTTTTLHICSAVNSNYHHHQQPQNPENDNPLAAASGGALDPNPRKHNYKSATILQTQKPQEPQAPLSPQEKAKILELALVRKRTPQFPGSIFVQSPGDADVTSSLPPLNTLFRDKPDGEDDVDEDMLLRAVEIRRKVTAEILKEALMKNGKFGITYATNLVRCLPDFIDYIMIEAAAMKRMPEFSDSSFNFRARTVIEDSDVVRLVRWLKHLAISYTRIAKLICKTKGNLESIRRLADWLRDIHVKGEFVGTVLLRAGDNIFERSNEELDEIVDYLESKGVRREWMGYVISRCAPLLCFTMEELKTRVSFYLDMGMDYKDFGTMVYDCPKALGFLSLEEMREKVNYLKNFDLNDKELGKLLAFKPHLMCCSIEERWKPLIKYFYYLGIPKRGMRKILLVKPMIFCIDLESNIVKKVKFFQDLGVRDEGIGNMIAKFPPLLTYSLEKKIRPVVIFLMTRAGVSQKNIAKVIAMGPELLGCSISQKLEVHMKYYLSLGIRGWQLGEMIADFPMLLRYNLDVIRPKYIYLRRTMVRPLLDIIEFPRFFSYSLEGRIIPRYKIMVENRVTFKLQSMLACSDEQFESKVEDAVKRRLNFESRARESSLSDSQKPDDEALGISQSSESSQSESAISAPHYL</sequence>
<proteinExistence type="evidence at transcript level"/>
<feature type="compositionally biased region" description="Polar residues" evidence="4">
    <location>
        <begin position="39"/>
        <end position="50"/>
    </location>
</feature>
<dbReference type="Pfam" id="PF02536">
    <property type="entry name" value="mTERF"/>
    <property type="match status" value="1"/>
</dbReference>